<sequence length="270" mass="29417">LKGTSVTVDAPAAIITPTIATPSAVVTATTSKSDVYDSVIKQVNKQLGAILSENNLPGYTAVGLFEFIEPNAFFLSLDDGSNPPGITAFKTKILYTFDNNLSLTKIGLFDLDYTVQKYRTVFGSNPYVNSLRTRIKNPNYKGKLLDGVISTGGNTNTITPPSASSGNVTTTEVTLAQIKTAYDKTKLLDALKLSDSYILKNPNDLEVLRIRYRSYYIVGKYEESLAEIKKMEALQGTAFERTIACDAAVIGKIAKKTDISAYYSTLCKKK</sequence>
<proteinExistence type="predicted"/>
<accession>K1YAB0</accession>
<gene>
    <name evidence="1" type="ORF">ACD_78C00434G0001</name>
</gene>
<dbReference type="EMBL" id="AMFJ01034434">
    <property type="protein sequence ID" value="EKD29368.1"/>
    <property type="molecule type" value="Genomic_DNA"/>
</dbReference>
<comment type="caution">
    <text evidence="1">The sequence shown here is derived from an EMBL/GenBank/DDBJ whole genome shotgun (WGS) entry which is preliminary data.</text>
</comment>
<feature type="non-terminal residue" evidence="1">
    <location>
        <position position="1"/>
    </location>
</feature>
<protein>
    <submittedName>
        <fullName evidence="1">Uncharacterized protein</fullName>
    </submittedName>
</protein>
<evidence type="ECO:0000313" key="1">
    <source>
        <dbReference type="EMBL" id="EKD29368.1"/>
    </source>
</evidence>
<dbReference type="AlphaFoldDB" id="K1YAB0"/>
<name>K1YAB0_9BACT</name>
<reference evidence="1" key="1">
    <citation type="journal article" date="2012" name="Science">
        <title>Fermentation, hydrogen, and sulfur metabolism in multiple uncultivated bacterial phyla.</title>
        <authorList>
            <person name="Wrighton K.C."/>
            <person name="Thomas B.C."/>
            <person name="Sharon I."/>
            <person name="Miller C.S."/>
            <person name="Castelle C.J."/>
            <person name="VerBerkmoes N.C."/>
            <person name="Wilkins M.J."/>
            <person name="Hettich R.L."/>
            <person name="Lipton M.S."/>
            <person name="Williams K.H."/>
            <person name="Long P.E."/>
            <person name="Banfield J.F."/>
        </authorList>
    </citation>
    <scope>NUCLEOTIDE SEQUENCE [LARGE SCALE GENOMIC DNA]</scope>
</reference>
<organism evidence="1">
    <name type="scientific">uncultured bacterium</name>
    <name type="common">gcode 4</name>
    <dbReference type="NCBI Taxonomy" id="1234023"/>
    <lineage>
        <taxon>Bacteria</taxon>
        <taxon>environmental samples</taxon>
    </lineage>
</organism>